<comment type="similarity">
    <text evidence="2 8">Belongs to the dihydrofolate reductase family.</text>
</comment>
<evidence type="ECO:0000256" key="6">
    <source>
        <dbReference type="ARBA" id="ARBA00023002"/>
    </source>
</evidence>
<dbReference type="EMBL" id="RCHS01003824">
    <property type="protein sequence ID" value="RMX39344.1"/>
    <property type="molecule type" value="Genomic_DNA"/>
</dbReference>
<dbReference type="AlphaFoldDB" id="A0A3M6TDP3"/>
<evidence type="ECO:0000256" key="8">
    <source>
        <dbReference type="RuleBase" id="RU004474"/>
    </source>
</evidence>
<dbReference type="SUPFAM" id="SSF53597">
    <property type="entry name" value="Dihydrofolate reductase-like"/>
    <property type="match status" value="1"/>
</dbReference>
<reference evidence="10 11" key="1">
    <citation type="journal article" date="2018" name="Sci. Rep.">
        <title>Comparative analysis of the Pocillopora damicornis genome highlights role of immune system in coral evolution.</title>
        <authorList>
            <person name="Cunning R."/>
            <person name="Bay R.A."/>
            <person name="Gillette P."/>
            <person name="Baker A.C."/>
            <person name="Traylor-Knowles N."/>
        </authorList>
    </citation>
    <scope>NUCLEOTIDE SEQUENCE [LARGE SCALE GENOMIC DNA]</scope>
    <source>
        <strain evidence="10">RSMAS</strain>
        <tissue evidence="10">Whole animal</tissue>
    </source>
</reference>
<comment type="caution">
    <text evidence="10">The sequence shown here is derived from an EMBL/GenBank/DDBJ whole genome shotgun (WGS) entry which is preliminary data.</text>
</comment>
<accession>A0A3M6TDP3</accession>
<dbReference type="Pfam" id="PF00186">
    <property type="entry name" value="DHFR_1"/>
    <property type="match status" value="1"/>
</dbReference>
<comment type="pathway">
    <text evidence="1">Cofactor biosynthesis; tetrahydrofolate biosynthesis; 5,6,7,8-tetrahydrofolate from 7,8-dihydrofolate: step 1/1.</text>
</comment>
<dbReference type="PRINTS" id="PR00070">
    <property type="entry name" value="DHFR"/>
</dbReference>
<evidence type="ECO:0000256" key="2">
    <source>
        <dbReference type="ARBA" id="ARBA00009539"/>
    </source>
</evidence>
<keyword evidence="11" id="KW-1185">Reference proteome</keyword>
<evidence type="ECO:0000256" key="7">
    <source>
        <dbReference type="ARBA" id="ARBA00048873"/>
    </source>
</evidence>
<dbReference type="InterPro" id="IPR024072">
    <property type="entry name" value="DHFR-like_dom_sf"/>
</dbReference>
<gene>
    <name evidence="10" type="ORF">pdam_00017925</name>
</gene>
<comment type="catalytic activity">
    <reaction evidence="7">
        <text>(6S)-5,6,7,8-tetrahydrofolate + NADP(+) = 7,8-dihydrofolate + NADPH + H(+)</text>
        <dbReference type="Rhea" id="RHEA:15009"/>
        <dbReference type="ChEBI" id="CHEBI:15378"/>
        <dbReference type="ChEBI" id="CHEBI:57451"/>
        <dbReference type="ChEBI" id="CHEBI:57453"/>
        <dbReference type="ChEBI" id="CHEBI:57783"/>
        <dbReference type="ChEBI" id="CHEBI:58349"/>
        <dbReference type="EC" id="1.5.1.3"/>
    </reaction>
</comment>
<evidence type="ECO:0000256" key="4">
    <source>
        <dbReference type="ARBA" id="ARBA00022563"/>
    </source>
</evidence>
<dbReference type="PANTHER" id="PTHR48069">
    <property type="entry name" value="DIHYDROFOLATE REDUCTASE"/>
    <property type="match status" value="1"/>
</dbReference>
<name>A0A3M6TDP3_POCDA</name>
<dbReference type="OMA" id="QYEFQMW"/>
<dbReference type="PROSITE" id="PS51330">
    <property type="entry name" value="DHFR_2"/>
    <property type="match status" value="1"/>
</dbReference>
<evidence type="ECO:0000259" key="9">
    <source>
        <dbReference type="PROSITE" id="PS51330"/>
    </source>
</evidence>
<dbReference type="PROSITE" id="PS00075">
    <property type="entry name" value="DHFR_1"/>
    <property type="match status" value="1"/>
</dbReference>
<keyword evidence="6" id="KW-0560">Oxidoreductase</keyword>
<feature type="domain" description="DHFR" evidence="9">
    <location>
        <begin position="6"/>
        <end position="184"/>
    </location>
</feature>
<dbReference type="InterPro" id="IPR012259">
    <property type="entry name" value="DHFR"/>
</dbReference>
<dbReference type="OrthoDB" id="4664297at2759"/>
<dbReference type="FunFam" id="3.40.430.10:FF:000002">
    <property type="entry name" value="Dihydrofolate reductase"/>
    <property type="match status" value="1"/>
</dbReference>
<dbReference type="GO" id="GO:0005739">
    <property type="term" value="C:mitochondrion"/>
    <property type="evidence" value="ECO:0007669"/>
    <property type="project" value="TreeGrafter"/>
</dbReference>
<evidence type="ECO:0000313" key="10">
    <source>
        <dbReference type="EMBL" id="RMX39344.1"/>
    </source>
</evidence>
<dbReference type="GO" id="GO:0046655">
    <property type="term" value="P:folic acid metabolic process"/>
    <property type="evidence" value="ECO:0007669"/>
    <property type="project" value="TreeGrafter"/>
</dbReference>
<keyword evidence="4" id="KW-0554">One-carbon metabolism</keyword>
<dbReference type="GO" id="GO:0046452">
    <property type="term" value="P:dihydrofolate metabolic process"/>
    <property type="evidence" value="ECO:0007669"/>
    <property type="project" value="TreeGrafter"/>
</dbReference>
<dbReference type="EC" id="1.5.1.3" evidence="3"/>
<dbReference type="PIRSF" id="PIRSF000194">
    <property type="entry name" value="DHFR"/>
    <property type="match status" value="1"/>
</dbReference>
<dbReference type="PANTHER" id="PTHR48069:SF3">
    <property type="entry name" value="DIHYDROFOLATE REDUCTASE"/>
    <property type="match status" value="1"/>
</dbReference>
<evidence type="ECO:0000313" key="11">
    <source>
        <dbReference type="Proteomes" id="UP000275408"/>
    </source>
</evidence>
<dbReference type="GO" id="GO:0006730">
    <property type="term" value="P:one-carbon metabolic process"/>
    <property type="evidence" value="ECO:0007669"/>
    <property type="project" value="UniProtKB-KW"/>
</dbReference>
<dbReference type="CDD" id="cd00209">
    <property type="entry name" value="DHFR"/>
    <property type="match status" value="1"/>
</dbReference>
<dbReference type="GO" id="GO:0050661">
    <property type="term" value="F:NADP binding"/>
    <property type="evidence" value="ECO:0007669"/>
    <property type="project" value="InterPro"/>
</dbReference>
<protein>
    <recommendedName>
        <fullName evidence="3">dihydrofolate reductase</fullName>
        <ecNumber evidence="3">1.5.1.3</ecNumber>
    </recommendedName>
</protein>
<dbReference type="GO" id="GO:0004146">
    <property type="term" value="F:dihydrofolate reductase activity"/>
    <property type="evidence" value="ECO:0007669"/>
    <property type="project" value="UniProtKB-EC"/>
</dbReference>
<dbReference type="Gene3D" id="3.40.430.10">
    <property type="entry name" value="Dihydrofolate Reductase, subunit A"/>
    <property type="match status" value="1"/>
</dbReference>
<evidence type="ECO:0000256" key="3">
    <source>
        <dbReference type="ARBA" id="ARBA00012856"/>
    </source>
</evidence>
<sequence length="186" mass="20705">MTTQRKFSCVVAVAEGGGIGKNNTLPWRLKADLKFFSKLTSGVPTEGKQNAVIMGRKTWESIPAKYRPLPHRMNILLSKTLSVAPTGATLCSSLQGAFDLLSTAQHIDKVEKIFVIGGAAVYKEALQHPAAHRLYITHVLKDFDCDVHFPEFDKTVFRETSDPDVPSGVHEDNGIKYEFKVYQRDI</sequence>
<keyword evidence="5" id="KW-0521">NADP</keyword>
<proteinExistence type="inferred from homology"/>
<dbReference type="InterPro" id="IPR001796">
    <property type="entry name" value="DHFR_dom"/>
</dbReference>
<dbReference type="Proteomes" id="UP000275408">
    <property type="component" value="Unassembled WGS sequence"/>
</dbReference>
<evidence type="ECO:0000256" key="5">
    <source>
        <dbReference type="ARBA" id="ARBA00022857"/>
    </source>
</evidence>
<dbReference type="GO" id="GO:0046654">
    <property type="term" value="P:tetrahydrofolate biosynthetic process"/>
    <property type="evidence" value="ECO:0007669"/>
    <property type="project" value="UniProtKB-UniPathway"/>
</dbReference>
<evidence type="ECO:0000256" key="1">
    <source>
        <dbReference type="ARBA" id="ARBA00004903"/>
    </source>
</evidence>
<organism evidence="10 11">
    <name type="scientific">Pocillopora damicornis</name>
    <name type="common">Cauliflower coral</name>
    <name type="synonym">Millepora damicornis</name>
    <dbReference type="NCBI Taxonomy" id="46731"/>
    <lineage>
        <taxon>Eukaryota</taxon>
        <taxon>Metazoa</taxon>
        <taxon>Cnidaria</taxon>
        <taxon>Anthozoa</taxon>
        <taxon>Hexacorallia</taxon>
        <taxon>Scleractinia</taxon>
        <taxon>Astrocoeniina</taxon>
        <taxon>Pocilloporidae</taxon>
        <taxon>Pocillopora</taxon>
    </lineage>
</organism>
<dbReference type="InterPro" id="IPR017925">
    <property type="entry name" value="DHFR_CS"/>
</dbReference>
<dbReference type="UniPathway" id="UPA00077">
    <property type="reaction ID" value="UER00158"/>
</dbReference>
<dbReference type="STRING" id="46731.A0A3M6TDP3"/>